<sequence>MEQKGSLHLRSDQSNYGRAVMVSNWHQVREQEPKDYNISLGDERNLKLGTYKRLGSLQGDVIPNTTYQDQCEQLKLKSKFSDQQNRQPMVNEHNVHRMNQTLQSESLPRHSEGHNKTHWETTHLTDFKSPHPFATCKDSQEKCDSTAESRDVLNTLARKRCISQFTDVTNHRRTGRNTWHDESGVYANAKIKEQMLSSERNPILAAYQN</sequence>
<dbReference type="EMBL" id="CAJFCJ010000002">
    <property type="protein sequence ID" value="CAD5111848.1"/>
    <property type="molecule type" value="Genomic_DNA"/>
</dbReference>
<gene>
    <name evidence="1" type="ORF">DGYR_LOCUS1077</name>
</gene>
<dbReference type="PANTHER" id="PTHR35069">
    <property type="entry name" value="PROTEIN C9ORF135"/>
    <property type="match status" value="1"/>
</dbReference>
<dbReference type="InterPro" id="IPR027905">
    <property type="entry name" value="CFAP95"/>
</dbReference>
<dbReference type="Proteomes" id="UP000549394">
    <property type="component" value="Unassembled WGS sequence"/>
</dbReference>
<evidence type="ECO:0000313" key="2">
    <source>
        <dbReference type="Proteomes" id="UP000549394"/>
    </source>
</evidence>
<protein>
    <submittedName>
        <fullName evidence="1">DgyrCDS1112</fullName>
    </submittedName>
</protein>
<keyword evidence="2" id="KW-1185">Reference proteome</keyword>
<comment type="caution">
    <text evidence="1">The sequence shown here is derived from an EMBL/GenBank/DDBJ whole genome shotgun (WGS) entry which is preliminary data.</text>
</comment>
<dbReference type="GO" id="GO:0005886">
    <property type="term" value="C:plasma membrane"/>
    <property type="evidence" value="ECO:0007669"/>
    <property type="project" value="TreeGrafter"/>
</dbReference>
<dbReference type="OrthoDB" id="309575at2759"/>
<organism evidence="1 2">
    <name type="scientific">Dimorphilus gyrociliatus</name>
    <dbReference type="NCBI Taxonomy" id="2664684"/>
    <lineage>
        <taxon>Eukaryota</taxon>
        <taxon>Metazoa</taxon>
        <taxon>Spiralia</taxon>
        <taxon>Lophotrochozoa</taxon>
        <taxon>Annelida</taxon>
        <taxon>Polychaeta</taxon>
        <taxon>Polychaeta incertae sedis</taxon>
        <taxon>Dinophilidae</taxon>
        <taxon>Dimorphilus</taxon>
    </lineage>
</organism>
<proteinExistence type="predicted"/>
<name>A0A7I8VBE1_9ANNE</name>
<dbReference type="PANTHER" id="PTHR35069:SF1">
    <property type="entry name" value="CILIA- AND FLAGELLA-ASSOCIATED PROTEIN 95"/>
    <property type="match status" value="1"/>
</dbReference>
<dbReference type="Pfam" id="PF15139">
    <property type="entry name" value="CFAP95"/>
    <property type="match status" value="1"/>
</dbReference>
<evidence type="ECO:0000313" key="1">
    <source>
        <dbReference type="EMBL" id="CAD5111848.1"/>
    </source>
</evidence>
<accession>A0A7I8VBE1</accession>
<dbReference type="AlphaFoldDB" id="A0A7I8VBE1"/>
<reference evidence="1 2" key="1">
    <citation type="submission" date="2020-08" db="EMBL/GenBank/DDBJ databases">
        <authorList>
            <person name="Hejnol A."/>
        </authorList>
    </citation>
    <scope>NUCLEOTIDE SEQUENCE [LARGE SCALE GENOMIC DNA]</scope>
</reference>